<comment type="caution">
    <text evidence="14">The sequence shown here is derived from an EMBL/GenBank/DDBJ whole genome shotgun (WGS) entry which is preliminary data.</text>
</comment>
<dbReference type="GO" id="GO:0007131">
    <property type="term" value="P:reciprocal meiotic recombination"/>
    <property type="evidence" value="ECO:0007669"/>
    <property type="project" value="TreeGrafter"/>
</dbReference>
<keyword evidence="4" id="KW-0547">Nucleotide-binding</keyword>
<dbReference type="CDD" id="cd19492">
    <property type="entry name" value="Rad51C"/>
    <property type="match status" value="1"/>
</dbReference>
<dbReference type="InterPro" id="IPR020588">
    <property type="entry name" value="RecA_ATP-bd"/>
</dbReference>
<keyword evidence="7" id="KW-0238">DNA-binding</keyword>
<organism evidence="14 15">
    <name type="scientific">Adiantum capillus-veneris</name>
    <name type="common">Maidenhair fern</name>
    <dbReference type="NCBI Taxonomy" id="13818"/>
    <lineage>
        <taxon>Eukaryota</taxon>
        <taxon>Viridiplantae</taxon>
        <taxon>Streptophyta</taxon>
        <taxon>Embryophyta</taxon>
        <taxon>Tracheophyta</taxon>
        <taxon>Polypodiopsida</taxon>
        <taxon>Polypodiidae</taxon>
        <taxon>Polypodiales</taxon>
        <taxon>Pteridineae</taxon>
        <taxon>Pteridaceae</taxon>
        <taxon>Vittarioideae</taxon>
        <taxon>Adiantum</taxon>
    </lineage>
</organism>
<keyword evidence="10" id="KW-0539">Nucleus</keyword>
<keyword evidence="3" id="KW-0934">Plastid</keyword>
<dbReference type="PROSITE" id="PS50162">
    <property type="entry name" value="RECA_2"/>
    <property type="match status" value="1"/>
</dbReference>
<dbReference type="InterPro" id="IPR016467">
    <property type="entry name" value="DNA_recomb/repair_RecA-like"/>
</dbReference>
<dbReference type="PRINTS" id="PR01874">
    <property type="entry name" value="DNAREPAIRADA"/>
</dbReference>
<sequence>MDVSGVWPFPLSLRSKLAAAGYSTLASLQNVSPSALARDIQVSQGEALRILKTLRGIDDAPTCSSTSSSLLSSAKTAWDLLCIEKTRKRISTSCAELDSLLGGGICLQEVTEICGAPGIGKTQFGMQLAINVQIPKEADGIGGSAVYIDTEGSFMVERALQMAQACVARLCSVDGLSFNSEDSFNVDTFLSKIYYFRICDSTEQIAIVNQLEKFLEEHKEVKLVVIDSVTFHFRHGFEDMALRTRLLSSMGQKLMRLSELFEVAVVLVNQVTTKFTGGISKLVPALGESWSHACTNRLILYWENNQRHAYMFKSPSLPSVSAPFSVTQEGICGVDYSKRPRRL</sequence>
<dbReference type="AlphaFoldDB" id="A0A9D4ZRM8"/>
<comment type="similarity">
    <text evidence="2">Belongs to the RecA family. RAD51 subfamily.</text>
</comment>
<dbReference type="EMBL" id="JABFUD020000002">
    <property type="protein sequence ID" value="KAI5083077.1"/>
    <property type="molecule type" value="Genomic_DNA"/>
</dbReference>
<dbReference type="PANTHER" id="PTHR46239:SF1">
    <property type="entry name" value="DNA REPAIR PROTEIN RAD51 HOMOLOG 3"/>
    <property type="match status" value="1"/>
</dbReference>
<dbReference type="GO" id="GO:0000707">
    <property type="term" value="P:meiotic DNA recombinase assembly"/>
    <property type="evidence" value="ECO:0007669"/>
    <property type="project" value="TreeGrafter"/>
</dbReference>
<evidence type="ECO:0000256" key="10">
    <source>
        <dbReference type="ARBA" id="ARBA00023242"/>
    </source>
</evidence>
<dbReference type="SUPFAM" id="SSF52540">
    <property type="entry name" value="P-loop containing nucleoside triphosphate hydrolases"/>
    <property type="match status" value="1"/>
</dbReference>
<evidence type="ECO:0000256" key="11">
    <source>
        <dbReference type="ARBA" id="ARBA00040674"/>
    </source>
</evidence>
<keyword evidence="6" id="KW-0067">ATP-binding</keyword>
<dbReference type="GO" id="GO:0140664">
    <property type="term" value="F:ATP-dependent DNA damage sensor activity"/>
    <property type="evidence" value="ECO:0007669"/>
    <property type="project" value="InterPro"/>
</dbReference>
<evidence type="ECO:0000313" key="15">
    <source>
        <dbReference type="Proteomes" id="UP000886520"/>
    </source>
</evidence>
<evidence type="ECO:0000256" key="5">
    <source>
        <dbReference type="ARBA" id="ARBA00022763"/>
    </source>
</evidence>
<keyword evidence="9" id="KW-0234">DNA repair</keyword>
<dbReference type="GO" id="GO:0008821">
    <property type="term" value="F:crossover junction DNA endonuclease activity"/>
    <property type="evidence" value="ECO:0007669"/>
    <property type="project" value="TreeGrafter"/>
</dbReference>
<gene>
    <name evidence="14" type="ORF">GOP47_0002820</name>
</gene>
<evidence type="ECO:0000256" key="7">
    <source>
        <dbReference type="ARBA" id="ARBA00023125"/>
    </source>
</evidence>
<dbReference type="InterPro" id="IPR003593">
    <property type="entry name" value="AAA+_ATPase"/>
</dbReference>
<dbReference type="GO" id="GO:0033065">
    <property type="term" value="C:Rad51C-XRCC3 complex"/>
    <property type="evidence" value="ECO:0007669"/>
    <property type="project" value="TreeGrafter"/>
</dbReference>
<dbReference type="GO" id="GO:0005657">
    <property type="term" value="C:replication fork"/>
    <property type="evidence" value="ECO:0007669"/>
    <property type="project" value="TreeGrafter"/>
</dbReference>
<accession>A0A9D4ZRM8</accession>
<dbReference type="PIRSF" id="PIRSF005856">
    <property type="entry name" value="Rad51"/>
    <property type="match status" value="1"/>
</dbReference>
<evidence type="ECO:0000256" key="4">
    <source>
        <dbReference type="ARBA" id="ARBA00022741"/>
    </source>
</evidence>
<dbReference type="FunFam" id="3.40.50.300:FF:001318">
    <property type="entry name" value="DNA repair protein RAD51"/>
    <property type="match status" value="1"/>
</dbReference>
<keyword evidence="3" id="KW-0150">Chloroplast</keyword>
<evidence type="ECO:0000256" key="1">
    <source>
        <dbReference type="ARBA" id="ARBA00004123"/>
    </source>
</evidence>
<dbReference type="InterPro" id="IPR052093">
    <property type="entry name" value="HR_Repair_Mediator"/>
</dbReference>
<proteinExistence type="inferred from homology"/>
<dbReference type="SMART" id="SM00382">
    <property type="entry name" value="AAA"/>
    <property type="match status" value="1"/>
</dbReference>
<feature type="domain" description="RecA family profile 1" evidence="13">
    <location>
        <begin position="86"/>
        <end position="271"/>
    </location>
</feature>
<keyword evidence="5" id="KW-0227">DNA damage</keyword>
<comment type="function">
    <text evidence="12">Involved in the homologous recombination repair (HRR) pathway of double-stranded DNA breaks arising during DNA replication or induced by DNA-damaging agents.</text>
</comment>
<reference evidence="14" key="1">
    <citation type="submission" date="2021-01" db="EMBL/GenBank/DDBJ databases">
        <title>Adiantum capillus-veneris genome.</title>
        <authorList>
            <person name="Fang Y."/>
            <person name="Liao Q."/>
        </authorList>
    </citation>
    <scope>NUCLEOTIDE SEQUENCE</scope>
    <source>
        <strain evidence="14">H3</strain>
        <tissue evidence="14">Leaf</tissue>
    </source>
</reference>
<evidence type="ECO:0000256" key="6">
    <source>
        <dbReference type="ARBA" id="ARBA00022840"/>
    </source>
</evidence>
<evidence type="ECO:0000259" key="13">
    <source>
        <dbReference type="PROSITE" id="PS50162"/>
    </source>
</evidence>
<dbReference type="PANTHER" id="PTHR46239">
    <property type="entry name" value="DNA REPAIR PROTEIN RAD51 HOMOLOG 3 RAD51C"/>
    <property type="match status" value="1"/>
</dbReference>
<comment type="subcellular location">
    <subcellularLocation>
        <location evidence="1">Nucleus</location>
    </subcellularLocation>
</comment>
<evidence type="ECO:0000256" key="9">
    <source>
        <dbReference type="ARBA" id="ARBA00023204"/>
    </source>
</evidence>
<dbReference type="Pfam" id="PF08423">
    <property type="entry name" value="Rad51"/>
    <property type="match status" value="1"/>
</dbReference>
<evidence type="ECO:0000313" key="14">
    <source>
        <dbReference type="EMBL" id="KAI5083077.1"/>
    </source>
</evidence>
<dbReference type="OrthoDB" id="1861185at2759"/>
<dbReference type="GO" id="GO:0000400">
    <property type="term" value="F:four-way junction DNA binding"/>
    <property type="evidence" value="ECO:0007669"/>
    <property type="project" value="TreeGrafter"/>
</dbReference>
<protein>
    <recommendedName>
        <fullName evidence="11">DNA repair protein RAD51 homolog 3</fullName>
    </recommendedName>
</protein>
<dbReference type="Gene3D" id="3.40.50.300">
    <property type="entry name" value="P-loop containing nucleotide triphosphate hydrolases"/>
    <property type="match status" value="1"/>
</dbReference>
<dbReference type="Proteomes" id="UP000886520">
    <property type="component" value="Chromosome 3"/>
</dbReference>
<keyword evidence="8" id="KW-0233">DNA recombination</keyword>
<dbReference type="GO" id="GO:0033063">
    <property type="term" value="C:Rad51B-Rad51C-Rad51D-XRCC2 complex"/>
    <property type="evidence" value="ECO:0007669"/>
    <property type="project" value="TreeGrafter"/>
</dbReference>
<evidence type="ECO:0000256" key="3">
    <source>
        <dbReference type="ARBA" id="ARBA00022528"/>
    </source>
</evidence>
<evidence type="ECO:0000256" key="12">
    <source>
        <dbReference type="ARBA" id="ARBA00056000"/>
    </source>
</evidence>
<dbReference type="InterPro" id="IPR027417">
    <property type="entry name" value="P-loop_NTPase"/>
</dbReference>
<keyword evidence="15" id="KW-1185">Reference proteome</keyword>
<name>A0A9D4ZRM8_ADICA</name>
<dbReference type="GO" id="GO:0005524">
    <property type="term" value="F:ATP binding"/>
    <property type="evidence" value="ECO:0007669"/>
    <property type="project" value="UniProtKB-KW"/>
</dbReference>
<dbReference type="InterPro" id="IPR013632">
    <property type="entry name" value="Rad51_C"/>
</dbReference>
<evidence type="ECO:0000256" key="2">
    <source>
        <dbReference type="ARBA" id="ARBA00007095"/>
    </source>
</evidence>
<evidence type="ECO:0000256" key="8">
    <source>
        <dbReference type="ARBA" id="ARBA00023172"/>
    </source>
</evidence>